<dbReference type="Proteomes" id="UP000075880">
    <property type="component" value="Unassembled WGS sequence"/>
</dbReference>
<dbReference type="AlphaFoldDB" id="A0AAG5D2H6"/>
<proteinExistence type="predicted"/>
<protein>
    <submittedName>
        <fullName evidence="1">Uncharacterized protein</fullName>
    </submittedName>
</protein>
<accession>A0AAG5D2H6</accession>
<sequence length="89" mass="9643">ADPAARRTDLEAGGRDRAHLLPDTLVGECAILEQLYHRVGTVSSADLVLGDRFSTVHLRAGTARFNVAFSPATETPIRPRHHCRHSGSS</sequence>
<evidence type="ECO:0000313" key="1">
    <source>
        <dbReference type="EnsemblMetazoa" id="ENSAATROPP005376"/>
    </source>
</evidence>
<reference evidence="1" key="1">
    <citation type="submission" date="2024-04" db="UniProtKB">
        <authorList>
            <consortium name="EnsemblMetazoa"/>
        </authorList>
    </citation>
    <scope>IDENTIFICATION</scope>
    <source>
        <strain evidence="1">EBRO</strain>
    </source>
</reference>
<evidence type="ECO:0000313" key="2">
    <source>
        <dbReference type="Proteomes" id="UP000075880"/>
    </source>
</evidence>
<dbReference type="EnsemblMetazoa" id="ENSAATROPT005885">
    <property type="protein sequence ID" value="ENSAATROPP005376"/>
    <property type="gene ID" value="ENSAATROPG004764"/>
</dbReference>
<organism evidence="1 2">
    <name type="scientific">Anopheles atroparvus</name>
    <name type="common">European mosquito</name>
    <dbReference type="NCBI Taxonomy" id="41427"/>
    <lineage>
        <taxon>Eukaryota</taxon>
        <taxon>Metazoa</taxon>
        <taxon>Ecdysozoa</taxon>
        <taxon>Arthropoda</taxon>
        <taxon>Hexapoda</taxon>
        <taxon>Insecta</taxon>
        <taxon>Pterygota</taxon>
        <taxon>Neoptera</taxon>
        <taxon>Endopterygota</taxon>
        <taxon>Diptera</taxon>
        <taxon>Nematocera</taxon>
        <taxon>Culicoidea</taxon>
        <taxon>Culicidae</taxon>
        <taxon>Anophelinae</taxon>
        <taxon>Anopheles</taxon>
    </lineage>
</organism>
<keyword evidence="2" id="KW-1185">Reference proteome</keyword>
<name>A0AAG5D2H6_ANOAO</name>